<evidence type="ECO:0000256" key="3">
    <source>
        <dbReference type="ARBA" id="ARBA00022729"/>
    </source>
</evidence>
<dbReference type="InterPro" id="IPR006558">
    <property type="entry name" value="LamG-like"/>
</dbReference>
<dbReference type="InterPro" id="IPR001119">
    <property type="entry name" value="SLH_dom"/>
</dbReference>
<feature type="compositionally biased region" description="Low complexity" evidence="7">
    <location>
        <begin position="1767"/>
        <end position="1807"/>
    </location>
</feature>
<name>A0ABN6EBN4_9FIRM</name>
<dbReference type="InterPro" id="IPR051214">
    <property type="entry name" value="GH32_Enzymes"/>
</dbReference>
<keyword evidence="4" id="KW-0378">Hydrolase</keyword>
<dbReference type="Gene3D" id="2.60.120.200">
    <property type="match status" value="1"/>
</dbReference>
<dbReference type="SUPFAM" id="SSF75005">
    <property type="entry name" value="Arabinanase/levansucrase/invertase"/>
    <property type="match status" value="1"/>
</dbReference>
<evidence type="ECO:0000256" key="7">
    <source>
        <dbReference type="SAM" id="MobiDB-lite"/>
    </source>
</evidence>
<evidence type="ECO:0000256" key="1">
    <source>
        <dbReference type="ARBA" id="ARBA00009902"/>
    </source>
</evidence>
<dbReference type="InterPro" id="IPR013320">
    <property type="entry name" value="ConA-like_dom_sf"/>
</dbReference>
<evidence type="ECO:0000313" key="9">
    <source>
        <dbReference type="EMBL" id="BCS82172.1"/>
    </source>
</evidence>
<dbReference type="PANTHER" id="PTHR43101">
    <property type="entry name" value="BETA-FRUCTOSIDASE"/>
    <property type="match status" value="1"/>
</dbReference>
<dbReference type="EC" id="3.2.1.26" evidence="2"/>
<organism evidence="9 10">
    <name type="scientific">Caldicellulosiruptor diazotrophicus</name>
    <dbReference type="NCBI Taxonomy" id="2806205"/>
    <lineage>
        <taxon>Bacteria</taxon>
        <taxon>Bacillati</taxon>
        <taxon>Bacillota</taxon>
        <taxon>Bacillota incertae sedis</taxon>
        <taxon>Caldicellulosiruptorales</taxon>
        <taxon>Caldicellulosiruptoraceae</taxon>
        <taxon>Caldicellulosiruptor</taxon>
    </lineage>
</organism>
<feature type="domain" description="SLH" evidence="8">
    <location>
        <begin position="2057"/>
        <end position="2115"/>
    </location>
</feature>
<dbReference type="SMART" id="SM00560">
    <property type="entry name" value="LamGL"/>
    <property type="match status" value="1"/>
</dbReference>
<evidence type="ECO:0000256" key="6">
    <source>
        <dbReference type="ARBA" id="ARBA00023295"/>
    </source>
</evidence>
<dbReference type="InterPro" id="IPR018247">
    <property type="entry name" value="EF_Hand_1_Ca_BS"/>
</dbReference>
<evidence type="ECO:0000313" key="10">
    <source>
        <dbReference type="Proteomes" id="UP000663623"/>
    </source>
</evidence>
<dbReference type="Pfam" id="PF00251">
    <property type="entry name" value="Glyco_hydro_32N"/>
    <property type="match status" value="1"/>
</dbReference>
<feature type="domain" description="SLH" evidence="8">
    <location>
        <begin position="1940"/>
        <end position="2003"/>
    </location>
</feature>
<dbReference type="Gene3D" id="2.60.120.260">
    <property type="entry name" value="Galactose-binding domain-like"/>
    <property type="match status" value="4"/>
</dbReference>
<sequence>MFKKYVSRSLVALILIVFVLNIVFSQAYVYANEGSQGETDYPYTIVNPGFETGDMTGWTVIEGGAFGPNSVSDETTWWAEQIPYNQEGKYHLNGWRYPESETGRVRSTTFKLGGVGWITFRLGGGKNVNLCYIQICDADTGEIIARYGNTEFADVNFPHIDQGMRLANMVKYRADLSAYIGRNLYIEIVDNATSDWGLVFADDFQTYYEEIPQDGVLAKNLYRPKKVYVLPNLDFEKGSLEGWTVKGDAFTGSVVNDVYTPSGTKFNQQRFYHVFGLAGANTVEEGNKRKGELISPVFTIYSPTISFLIGGTDDINNVYVALYDANNDKELRRATGTGKEEYTEIVWDVSDLKDKDVYIKVVDNSESGHINVDDFSINVTANSLINPGFETGDLEGWLNVEGETFLNSVTQISTYWGTRLFKQEGTYHLWGFASGGDQLTGVLESNKFILQGDPELYGSGRISFLIGGGNNIDSLYVALVDDSTGKEVFKATGRNDEQYFRVVWDASEYIGRKMFFRIVDKARGGFGHINADDFRINLYPFEIKNGDFHTLDLTGYEVLGNAFTVDEKGVSSIQNKEATGQLKSSVFELAGSGKIEFLVRGDSDIDSLYIALVNLEDGKEVIKATGNGKDTFSKIIWDVKEYLGKNMYIKIVDRSTSGYIGVDDIRAYIPPESLDAKMLISNNGFETGDFSGWLVTGDAFIVSDENIDGKEGKYFAKSELNKIGSIKSQSFKLGGNGEVSFLIGGKGNPNALYVDIYDNNNILLFRKTIEKETLERVKVNLSQYIGRELYIVVVDYDQNGYIKVDDFNVYNRGLIAYWSFDECKGKTAKDEVSKKQDYINYVFNNAVYASPKDPEWRKSGIKGGSLSFDGYSTFITRKAGDIELPRDQLTIEAWVAPRNYEYGDEGKLSAIVNQHNRDKKEGYILGMYRHGTWSFQCGIGDEWVEVWCNDHPLEKYKWNYIVATYDSRESIVRLYYNGQEVASKKTPKNYPINLTKEDFIIGKNNQAVAFAGVFNFNMFSGLIDEIKIYNVALSPEQIKNNFDNYIAQYGSKIPEIPPSDIEIDESKYDGDPHRPQYHAMPPGNWMNESHAPIYYKGKYHLFYQFNPQGPYWHQIHWGHWVSDDMVMWKNVSPALAPEAGNLDPDGCWSGSATYDRDGNPVIFYTAGNDAASPNQRIAIARPADLNDPDLVKWVKYPEPVIVQEKGIGIYGEFRDPFAWYDRESDKWYCLVGSGREDGSQGTALVYVSSDMYHWEYKGHLFDGDVSQYKYLGTVWELPVLLPIGKDKDGNMKYIFLVTPCRGEAKVDVYYWIGRWDKESCRFKPDHIEPRLLDLGGGHLTAQAGFVTPDGRTVLFSIVQNFRTPQAEYESGWAQSNALPVTVSYNVYTQDIDVKPIKELEGLRAQKLADIKDKSIDEANQLIGNIKSDMLEIILEFDKPQNAKKFGIKVRRSPRGEEETLFYYDLNEGAYYVDRNKSSIDPDTRCYGIQGGKVDLNGENVKIHIYIDRSIIESFINYKKKITTRVYPGRIDSLGIQLWADGKIRIKSLEIWQMNARNGEPAKPVYVPNNWDSPKFPYVAENWDSSKYPNVTLPPNHDFSAGNLSGWITEGSAFTDAHVTKEEKFWGTIYFNPSRRIPGGYHLWGFNEKLGGDKLTGTLRTQNFILGGNGKIDFLLSGGKDEEKLYAALVRVRDGKILFKQTGFNYEEYQRIRWDASSYIGEELYFILVDNSTADFGHLNLDDVHIPIKIAEQIPVTSQPAPITYEVTPTPSQQSTPSQQQSQQQPSQQPQQQQQQPVQQPSQTPQQQAQKDIVTVEINPMSKSTIEFDKNIKLEVPQDTIKGFAPQVKIAKVEKLDQDINVGTLIAQPIELSVEKGNIAGNVQLQIKLDAQVVKEDQVAIALIYDAQKGKWLPVATKQEQDKLIVTTNKAGKIAVVAANLEDVFKDVKKENWAYTTFKKAITTGLITGYEDMTLRPDKKVSLAEAAVLAQRAFEVAPKQEGSLPNVPQWASAAIKALIDNSIIETVKDSNAPLTRLDACVIIMKILEQRGINAESAQVAFADVSNLPADKIDYIAKAYSLGIVKGYNDNTFKPQKIITRSEMIVMLIRALEILKM</sequence>
<dbReference type="InterPro" id="IPR013189">
    <property type="entry name" value="Glyco_hydro_32_C"/>
</dbReference>
<evidence type="ECO:0000256" key="5">
    <source>
        <dbReference type="ARBA" id="ARBA00023157"/>
    </source>
</evidence>
<keyword evidence="6" id="KW-0326">Glycosidase</keyword>
<dbReference type="Proteomes" id="UP000663623">
    <property type="component" value="Chromosome"/>
</dbReference>
<reference evidence="9 10" key="1">
    <citation type="submission" date="2021-02" db="EMBL/GenBank/DDBJ databases">
        <title>Nitrogen-fixing ability and nitrogen fixation related genes of thermophilic fermentative bacteria in the genus Caldicellulosiruptor.</title>
        <authorList>
            <person name="Chen Y."/>
            <person name="Nishihara A."/>
            <person name="Haruta S."/>
        </authorList>
    </citation>
    <scope>NUCLEOTIDE SEQUENCE [LARGE SCALE GENOMIC DNA]</scope>
    <source>
        <strain evidence="9 10">YA01</strain>
    </source>
</reference>
<gene>
    <name evidence="9" type="ORF">CaldiYA01_21320</name>
</gene>
<dbReference type="EMBL" id="AP024480">
    <property type="protein sequence ID" value="BCS82172.1"/>
    <property type="molecule type" value="Genomic_DNA"/>
</dbReference>
<dbReference type="PANTHER" id="PTHR43101:SF1">
    <property type="entry name" value="BETA-FRUCTOSIDASE"/>
    <property type="match status" value="1"/>
</dbReference>
<dbReference type="Gene3D" id="2.60.120.560">
    <property type="entry name" value="Exo-inulinase, domain 1"/>
    <property type="match status" value="1"/>
</dbReference>
<feature type="region of interest" description="Disordered" evidence="7">
    <location>
        <begin position="1759"/>
        <end position="1809"/>
    </location>
</feature>
<evidence type="ECO:0000256" key="4">
    <source>
        <dbReference type="ARBA" id="ARBA00022801"/>
    </source>
</evidence>
<dbReference type="Gene3D" id="2.115.10.20">
    <property type="entry name" value="Glycosyl hydrolase domain, family 43"/>
    <property type="match status" value="1"/>
</dbReference>
<dbReference type="PROSITE" id="PS00018">
    <property type="entry name" value="EF_HAND_1"/>
    <property type="match status" value="2"/>
</dbReference>
<dbReference type="Pfam" id="PF13385">
    <property type="entry name" value="Laminin_G_3"/>
    <property type="match status" value="1"/>
</dbReference>
<dbReference type="CDD" id="cd08996">
    <property type="entry name" value="GH32_FFase"/>
    <property type="match status" value="1"/>
</dbReference>
<dbReference type="PROSITE" id="PS51272">
    <property type="entry name" value="SLH"/>
    <property type="match status" value="2"/>
</dbReference>
<comment type="similarity">
    <text evidence="1">Belongs to the glycosyl hydrolase 32 family.</text>
</comment>
<keyword evidence="5" id="KW-1015">Disulfide bond</keyword>
<dbReference type="Pfam" id="PF08244">
    <property type="entry name" value="Glyco_hydro_32C"/>
    <property type="match status" value="1"/>
</dbReference>
<dbReference type="InterPro" id="IPR001362">
    <property type="entry name" value="Glyco_hydro_32"/>
</dbReference>
<evidence type="ECO:0000256" key="2">
    <source>
        <dbReference type="ARBA" id="ARBA00012758"/>
    </source>
</evidence>
<keyword evidence="10" id="KW-1185">Reference proteome</keyword>
<dbReference type="SUPFAM" id="SSF49899">
    <property type="entry name" value="Concanavalin A-like lectins/glucanases"/>
    <property type="match status" value="2"/>
</dbReference>
<evidence type="ECO:0000259" key="8">
    <source>
        <dbReference type="PROSITE" id="PS51272"/>
    </source>
</evidence>
<proteinExistence type="inferred from homology"/>
<dbReference type="InterPro" id="IPR013148">
    <property type="entry name" value="Glyco_hydro_32_N"/>
</dbReference>
<accession>A0ABN6EBN4</accession>
<dbReference type="SMART" id="SM00640">
    <property type="entry name" value="Glyco_32"/>
    <property type="match status" value="1"/>
</dbReference>
<keyword evidence="3" id="KW-0732">Signal</keyword>
<dbReference type="InterPro" id="IPR023296">
    <property type="entry name" value="Glyco_hydro_beta-prop_sf"/>
</dbReference>
<dbReference type="RefSeq" id="WP_207179555.1">
    <property type="nucleotide sequence ID" value="NZ_AP024480.1"/>
</dbReference>
<protein>
    <recommendedName>
        <fullName evidence="2">beta-fructofuranosidase</fullName>
        <ecNumber evidence="2">3.2.1.26</ecNumber>
    </recommendedName>
</protein>
<dbReference type="Pfam" id="PF00395">
    <property type="entry name" value="SLH"/>
    <property type="match status" value="2"/>
</dbReference>